<protein>
    <submittedName>
        <fullName evidence="1">Uncharacterized protein</fullName>
    </submittedName>
</protein>
<name>A0ABR1HP61_9HYPO</name>
<organism evidence="1 2">
    <name type="scientific">Neonectria punicea</name>
    <dbReference type="NCBI Taxonomy" id="979145"/>
    <lineage>
        <taxon>Eukaryota</taxon>
        <taxon>Fungi</taxon>
        <taxon>Dikarya</taxon>
        <taxon>Ascomycota</taxon>
        <taxon>Pezizomycotina</taxon>
        <taxon>Sordariomycetes</taxon>
        <taxon>Hypocreomycetidae</taxon>
        <taxon>Hypocreales</taxon>
        <taxon>Nectriaceae</taxon>
        <taxon>Neonectria</taxon>
    </lineage>
</organism>
<sequence length="280" mass="31659">MIDLGKLCDNSTGVNVRPPASVNALMAFADSAQLSDQQVVQKAMQDAKTFPSVWFVNFVDPSAAAQPQPLAKHMQNVNEYRNWASFVWWRTVFNQNRLPQDDSEQSVEKRSAYCAKVATFHMKQTPWLAMNIDQNVSKSIECNAADFHTNIAETVLEGFVSVTPSNVQALEGIFTSLRLAISEGSENISNKTIICQRYQYTPEIDEFRSYVRAISFNVTDDMKNVNNAKGAGGQVRCQIEYNEYEAIFNERLWSQTSERINEDQKTVADNLRKQQTVDCS</sequence>
<keyword evidence="2" id="KW-1185">Reference proteome</keyword>
<reference evidence="1 2" key="1">
    <citation type="journal article" date="2025" name="Microbiol. Resour. Announc.">
        <title>Draft genome sequences for Neonectria magnoliae and Neonectria punicea, canker pathogens of Liriodendron tulipifera and Acer saccharum in West Virginia.</title>
        <authorList>
            <person name="Petronek H.M."/>
            <person name="Kasson M.T."/>
            <person name="Metheny A.M."/>
            <person name="Stauder C.M."/>
            <person name="Lovett B."/>
            <person name="Lynch S.C."/>
            <person name="Garnas J.R."/>
            <person name="Kasson L.R."/>
            <person name="Stajich J.E."/>
        </authorList>
    </citation>
    <scope>NUCLEOTIDE SEQUENCE [LARGE SCALE GENOMIC DNA]</scope>
    <source>
        <strain evidence="1 2">NRRL 64653</strain>
    </source>
</reference>
<proteinExistence type="predicted"/>
<evidence type="ECO:0000313" key="1">
    <source>
        <dbReference type="EMBL" id="KAK7423015.1"/>
    </source>
</evidence>
<dbReference type="Proteomes" id="UP001498476">
    <property type="component" value="Unassembled WGS sequence"/>
</dbReference>
<comment type="caution">
    <text evidence="1">The sequence shown here is derived from an EMBL/GenBank/DDBJ whole genome shotgun (WGS) entry which is preliminary data.</text>
</comment>
<evidence type="ECO:0000313" key="2">
    <source>
        <dbReference type="Proteomes" id="UP001498476"/>
    </source>
</evidence>
<gene>
    <name evidence="1" type="ORF">QQX98_001305</name>
</gene>
<dbReference type="EMBL" id="JAZAVJ010000012">
    <property type="protein sequence ID" value="KAK7423015.1"/>
    <property type="molecule type" value="Genomic_DNA"/>
</dbReference>
<accession>A0ABR1HP61</accession>